<evidence type="ECO:0000313" key="2">
    <source>
        <dbReference type="EMBL" id="ELR11813.1"/>
    </source>
</evidence>
<organism evidence="2 3">
    <name type="scientific">Acanthamoeba castellanii (strain ATCC 30010 / Neff)</name>
    <dbReference type="NCBI Taxonomy" id="1257118"/>
    <lineage>
        <taxon>Eukaryota</taxon>
        <taxon>Amoebozoa</taxon>
        <taxon>Discosea</taxon>
        <taxon>Longamoebia</taxon>
        <taxon>Centramoebida</taxon>
        <taxon>Acanthamoebidae</taxon>
        <taxon>Acanthamoeba</taxon>
    </lineage>
</organism>
<proteinExistence type="predicted"/>
<evidence type="ECO:0000256" key="1">
    <source>
        <dbReference type="SAM" id="MobiDB-lite"/>
    </source>
</evidence>
<accession>L8GGD9</accession>
<gene>
    <name evidence="2" type="ORF">ACA1_363110</name>
</gene>
<dbReference type="AlphaFoldDB" id="L8GGD9"/>
<reference evidence="2 3" key="1">
    <citation type="journal article" date="2013" name="Genome Biol.">
        <title>Genome of Acanthamoeba castellanii highlights extensive lateral gene transfer and early evolution of tyrosine kinase signaling.</title>
        <authorList>
            <person name="Clarke M."/>
            <person name="Lohan A.J."/>
            <person name="Liu B."/>
            <person name="Lagkouvardos I."/>
            <person name="Roy S."/>
            <person name="Zafar N."/>
            <person name="Bertelli C."/>
            <person name="Schilde C."/>
            <person name="Kianianmomeni A."/>
            <person name="Burglin T.R."/>
            <person name="Frech C."/>
            <person name="Turcotte B."/>
            <person name="Kopec K.O."/>
            <person name="Synnott J.M."/>
            <person name="Choo C."/>
            <person name="Paponov I."/>
            <person name="Finkler A."/>
            <person name="Soon Heng Tan C."/>
            <person name="Hutchins A.P."/>
            <person name="Weinmeier T."/>
            <person name="Rattei T."/>
            <person name="Chu J.S."/>
            <person name="Gimenez G."/>
            <person name="Irimia M."/>
            <person name="Rigden D.J."/>
            <person name="Fitzpatrick D.A."/>
            <person name="Lorenzo-Morales J."/>
            <person name="Bateman A."/>
            <person name="Chiu C.H."/>
            <person name="Tang P."/>
            <person name="Hegemann P."/>
            <person name="Fromm H."/>
            <person name="Raoult D."/>
            <person name="Greub G."/>
            <person name="Miranda-Saavedra D."/>
            <person name="Chen N."/>
            <person name="Nash P."/>
            <person name="Ginger M.L."/>
            <person name="Horn M."/>
            <person name="Schaap P."/>
            <person name="Caler L."/>
            <person name="Loftus B."/>
        </authorList>
    </citation>
    <scope>NUCLEOTIDE SEQUENCE [LARGE SCALE GENOMIC DNA]</scope>
    <source>
        <strain evidence="2 3">Neff</strain>
    </source>
</reference>
<feature type="region of interest" description="Disordered" evidence="1">
    <location>
        <begin position="231"/>
        <end position="253"/>
    </location>
</feature>
<dbReference type="Proteomes" id="UP000011083">
    <property type="component" value="Unassembled WGS sequence"/>
</dbReference>
<name>L8GGD9_ACACF</name>
<dbReference type="GeneID" id="14912253"/>
<dbReference type="KEGG" id="acan:ACA1_363110"/>
<dbReference type="VEuPathDB" id="AmoebaDB:ACA1_363110"/>
<sequence>MRPTPTIIVGRKNDHVESFLAATLVAADKDRTRFSIVLTPDLNEASALVDQLAYHATIPMYHWETTQLVVIGEHYLPSSTYQHLETRFKNVVCVCSRDNVERLAVQHRPRNTRLVPTNSVLELASLGWRKAIIDEIVGRLESLDCDFPNADMKDFYYGIVDNDHERTFHRFYAVLMGQIDIAAVKKRGRQIRDFHFPLVDARVREAKLVRIVLPGSTWRPLLPRIDDFAASRGGDKSSSCGSSGAPREDHYDHQQEEPTEILMGCCYTPGLDTVCALADKSLSGVGLVVTFWPLFNRTIVTVCCRPESRIDAYRLIRHLFDHVPGTAFRGSPYYSEANVPSLCFPWTDQYIADAGWTVASPSTT</sequence>
<keyword evidence="3" id="KW-1185">Reference proteome</keyword>
<protein>
    <submittedName>
        <fullName evidence="2">Uncharacterized protein</fullName>
    </submittedName>
</protein>
<dbReference type="RefSeq" id="XP_004333826.1">
    <property type="nucleotide sequence ID" value="XM_004333778.1"/>
</dbReference>
<dbReference type="EMBL" id="KB008147">
    <property type="protein sequence ID" value="ELR11813.1"/>
    <property type="molecule type" value="Genomic_DNA"/>
</dbReference>
<evidence type="ECO:0000313" key="3">
    <source>
        <dbReference type="Proteomes" id="UP000011083"/>
    </source>
</evidence>